<proteinExistence type="predicted"/>
<accession>A0AAF3F0U5</accession>
<evidence type="ECO:0000256" key="3">
    <source>
        <dbReference type="ARBA" id="ARBA00022776"/>
    </source>
</evidence>
<evidence type="ECO:0000256" key="8">
    <source>
        <dbReference type="SAM" id="MobiDB-lite"/>
    </source>
</evidence>
<dbReference type="SMART" id="SM00028">
    <property type="entry name" value="TPR"/>
    <property type="match status" value="6"/>
</dbReference>
<dbReference type="GO" id="GO:0016567">
    <property type="term" value="P:protein ubiquitination"/>
    <property type="evidence" value="ECO:0007669"/>
    <property type="project" value="TreeGrafter"/>
</dbReference>
<evidence type="ECO:0000256" key="6">
    <source>
        <dbReference type="ARBA" id="ARBA00023306"/>
    </source>
</evidence>
<dbReference type="GO" id="GO:0005680">
    <property type="term" value="C:anaphase-promoting complex"/>
    <property type="evidence" value="ECO:0007669"/>
    <property type="project" value="TreeGrafter"/>
</dbReference>
<dbReference type="PANTHER" id="PTHR12558">
    <property type="entry name" value="CELL DIVISION CYCLE 16,23,27"/>
    <property type="match status" value="1"/>
</dbReference>
<evidence type="ECO:0000313" key="9">
    <source>
        <dbReference type="Proteomes" id="UP000887575"/>
    </source>
</evidence>
<feature type="region of interest" description="Disordered" evidence="8">
    <location>
        <begin position="712"/>
        <end position="731"/>
    </location>
</feature>
<dbReference type="Pfam" id="PF13181">
    <property type="entry name" value="TPR_8"/>
    <property type="match status" value="2"/>
</dbReference>
<dbReference type="InterPro" id="IPR011990">
    <property type="entry name" value="TPR-like_helical_dom_sf"/>
</dbReference>
<dbReference type="Gene3D" id="1.25.40.10">
    <property type="entry name" value="Tetratricopeptide repeat domain"/>
    <property type="match status" value="1"/>
</dbReference>
<name>A0AAF3F0U5_9BILA</name>
<dbReference type="PANTHER" id="PTHR12558:SF9">
    <property type="entry name" value="CELL DIVISION CYCLE PROTEIN 16 HOMOLOG"/>
    <property type="match status" value="1"/>
</dbReference>
<evidence type="ECO:0000256" key="7">
    <source>
        <dbReference type="PROSITE-ProRule" id="PRU00339"/>
    </source>
</evidence>
<evidence type="ECO:0000313" key="10">
    <source>
        <dbReference type="WBParaSite" id="MBELARI_LOCUS20134"/>
    </source>
</evidence>
<keyword evidence="5 7" id="KW-0802">TPR repeat</keyword>
<protein>
    <submittedName>
        <fullName evidence="10">Uncharacterized protein</fullName>
    </submittedName>
</protein>
<evidence type="ECO:0000256" key="1">
    <source>
        <dbReference type="ARBA" id="ARBA00022618"/>
    </source>
</evidence>
<dbReference type="GO" id="GO:0051301">
    <property type="term" value="P:cell division"/>
    <property type="evidence" value="ECO:0007669"/>
    <property type="project" value="UniProtKB-KW"/>
</dbReference>
<keyword evidence="4" id="KW-0833">Ubl conjugation pathway</keyword>
<dbReference type="GO" id="GO:0045842">
    <property type="term" value="P:positive regulation of mitotic metaphase/anaphase transition"/>
    <property type="evidence" value="ECO:0007669"/>
    <property type="project" value="TreeGrafter"/>
</dbReference>
<dbReference type="GO" id="GO:0005737">
    <property type="term" value="C:cytoplasm"/>
    <property type="evidence" value="ECO:0007669"/>
    <property type="project" value="TreeGrafter"/>
</dbReference>
<dbReference type="SUPFAM" id="SSF48452">
    <property type="entry name" value="TPR-like"/>
    <property type="match status" value="2"/>
</dbReference>
<evidence type="ECO:0000256" key="4">
    <source>
        <dbReference type="ARBA" id="ARBA00022786"/>
    </source>
</evidence>
<dbReference type="InterPro" id="IPR019734">
    <property type="entry name" value="TPR_rpt"/>
</dbReference>
<dbReference type="GO" id="GO:0031145">
    <property type="term" value="P:anaphase-promoting complex-dependent catabolic process"/>
    <property type="evidence" value="ECO:0007669"/>
    <property type="project" value="TreeGrafter"/>
</dbReference>
<keyword evidence="2" id="KW-0677">Repeat</keyword>
<dbReference type="PROSITE" id="PS50005">
    <property type="entry name" value="TPR"/>
    <property type="match status" value="1"/>
</dbReference>
<evidence type="ECO:0000256" key="2">
    <source>
        <dbReference type="ARBA" id="ARBA00022737"/>
    </source>
</evidence>
<keyword evidence="6" id="KW-0131">Cell cycle</keyword>
<dbReference type="AlphaFoldDB" id="A0AAF3F0U5"/>
<evidence type="ECO:0000256" key="5">
    <source>
        <dbReference type="ARBA" id="ARBA00022803"/>
    </source>
</evidence>
<keyword evidence="3" id="KW-0498">Mitosis</keyword>
<keyword evidence="1" id="KW-0132">Cell division</keyword>
<feature type="region of interest" description="Disordered" evidence="8">
    <location>
        <begin position="1"/>
        <end position="37"/>
    </location>
</feature>
<feature type="compositionally biased region" description="Polar residues" evidence="8">
    <location>
        <begin position="10"/>
        <end position="37"/>
    </location>
</feature>
<dbReference type="Proteomes" id="UP000887575">
    <property type="component" value="Unassembled WGS sequence"/>
</dbReference>
<sequence length="731" mass="83771">MVRRIYTPTRPETNTPVCRPNETSSQRQSSSFGQCNCSASQTDSSIHDFECPSFPQAELNRGKPPVFPKQNVNLRRPDGLWPNAKATDDVDQSSAEDQMEHIPESIERFLSIGDTTTALYWVDANFAMQRRNEESYVHCAEYVQNLCRVGAWERLITFSEDRLLHEIHLYFAYFYVTALCNLKLYVIAMNAKIGHLIELESVDLNFEKDTPIPLKVPALSPQMQKTWIKPLSLEEKVHLDGKVKELKLLSAFLCRLGKAFLAMENRTAALRFIWTAWLRDKYNMEAEELINRYNFAEGKKRQQQWEKFMSRRTYHSSPNDPRSLFVQAQQQFNNNNVNAAYAYTKTIIKEYGLYRPALLVHLNCAASVKDTSSLFLLGHELVDRCPNDEISWYAVAMYYFMIGNNAAAKNFMNKATMMNSAFGEAWVAFGHILSAENEHEQAMNCYLKALRLLDRHQDLFVFLAMEHCRTNNAKWAMDFLKDSHAATKAIDGNKTNPYRDHERGYVLYSQKQYNEARECFTRALKSVHPDAIEKNGRFARCQIMQIDRFWEPLIANLAHTYRKMENFAMALMLYECAIILGSAREGTNLGYAIALASCGDVDRALKHVHRVLSFNPHSAIGRQMLIKLVESPPDIKVTCLFPAGTSEDDVFDDEVEREMPARPPNPASTPMILRSALRKNIPGSQRRHEINTRSKLEVTIFDGQPTVYRLPDLGISPIIPPSSDDDTMETE</sequence>
<feature type="region of interest" description="Disordered" evidence="8">
    <location>
        <begin position="60"/>
        <end position="89"/>
    </location>
</feature>
<feature type="repeat" description="TPR" evidence="7">
    <location>
        <begin position="423"/>
        <end position="456"/>
    </location>
</feature>
<organism evidence="9 10">
    <name type="scientific">Mesorhabditis belari</name>
    <dbReference type="NCBI Taxonomy" id="2138241"/>
    <lineage>
        <taxon>Eukaryota</taxon>
        <taxon>Metazoa</taxon>
        <taxon>Ecdysozoa</taxon>
        <taxon>Nematoda</taxon>
        <taxon>Chromadorea</taxon>
        <taxon>Rhabditida</taxon>
        <taxon>Rhabditina</taxon>
        <taxon>Rhabditomorpha</taxon>
        <taxon>Rhabditoidea</taxon>
        <taxon>Rhabditidae</taxon>
        <taxon>Mesorhabditinae</taxon>
        <taxon>Mesorhabditis</taxon>
    </lineage>
</organism>
<reference evidence="10" key="1">
    <citation type="submission" date="2024-02" db="UniProtKB">
        <authorList>
            <consortium name="WormBaseParasite"/>
        </authorList>
    </citation>
    <scope>IDENTIFICATION</scope>
</reference>
<dbReference type="WBParaSite" id="MBELARI_LOCUS20134">
    <property type="protein sequence ID" value="MBELARI_LOCUS20134"/>
    <property type="gene ID" value="MBELARI_LOCUS20134"/>
</dbReference>
<keyword evidence="9" id="KW-1185">Reference proteome</keyword>